<reference evidence="1 2" key="1">
    <citation type="submission" date="2023-09" db="EMBL/GenBank/DDBJ databases">
        <authorList>
            <person name="Golyshina O.V."/>
            <person name="Lunev E.A."/>
            <person name="Bargiela R."/>
            <person name="Gaines M.C."/>
            <person name="Daum B."/>
            <person name="Bale N.J."/>
            <person name="Koenen M."/>
            <person name="Sinninghe Damst J.S."/>
            <person name="Yakimov M."/>
            <person name="Golyshin P.N."/>
        </authorList>
    </citation>
    <scope>NUCLEOTIDE SEQUENCE [LARGE SCALE GENOMIC DNA]</scope>
    <source>
        <strain evidence="1 2">M1</strain>
    </source>
</reference>
<name>A0AAX4NGQ9_9ARCH</name>
<sequence length="195" mass="22589">MKITLDHNALKNDITVSGSYKKLLEMRRTVQALKGSFPFSVYSDLQGRVEERIKTFEYPVCADNGIKVVFSNGLSVPTEEKDCHEARDKDLKFTDFIFSKYVSAKDLAMDPGKLNKTYDKDYFRRVSRNILAGNVPKEKLSESLQNKVDLLMSKIDNLEKIYNEHIPKIMENLDTLNKKMDYVYKKMVGRDEQDL</sequence>
<gene>
    <name evidence="1" type="ORF">OXIME_000584</name>
</gene>
<accession>A0AAX4NGQ9</accession>
<evidence type="ECO:0000313" key="1">
    <source>
        <dbReference type="EMBL" id="WYY00032.1"/>
    </source>
</evidence>
<dbReference type="AlphaFoldDB" id="A0AAX4NGQ9"/>
<evidence type="ECO:0000313" key="2">
    <source>
        <dbReference type="Proteomes" id="UP001451606"/>
    </source>
</evidence>
<keyword evidence="2" id="KW-1185">Reference proteome</keyword>
<dbReference type="GeneID" id="95967313"/>
<dbReference type="RefSeq" id="WP_393971987.1">
    <property type="nucleotide sequence ID" value="NZ_CP133772.1"/>
</dbReference>
<proteinExistence type="predicted"/>
<dbReference type="Proteomes" id="UP001451606">
    <property type="component" value="Chromosome"/>
</dbReference>
<dbReference type="EMBL" id="CP133772">
    <property type="protein sequence ID" value="WYY00032.1"/>
    <property type="molecule type" value="Genomic_DNA"/>
</dbReference>
<protein>
    <submittedName>
        <fullName evidence="1">Uncharacterized protein</fullName>
    </submittedName>
</protein>
<dbReference type="KEGG" id="omr:OXIME_000584"/>
<organism evidence="1 2">
    <name type="scientific">Oxyplasma meridianum</name>
    <dbReference type="NCBI Taxonomy" id="3073602"/>
    <lineage>
        <taxon>Archaea</taxon>
        <taxon>Methanobacteriati</taxon>
        <taxon>Thermoplasmatota</taxon>
        <taxon>Thermoplasmata</taxon>
        <taxon>Thermoplasmatales</taxon>
        <taxon>Thermoplasmataceae</taxon>
        <taxon>Oxyplasma</taxon>
    </lineage>
</organism>